<gene>
    <name evidence="5" type="ORF">JOF43_003309</name>
</gene>
<dbReference type="PROSITE" id="PS51186">
    <property type="entry name" value="GNAT"/>
    <property type="match status" value="1"/>
</dbReference>
<dbReference type="CDD" id="cd04301">
    <property type="entry name" value="NAT_SF"/>
    <property type="match status" value="1"/>
</dbReference>
<evidence type="ECO:0000313" key="6">
    <source>
        <dbReference type="Proteomes" id="UP001519290"/>
    </source>
</evidence>
<evidence type="ECO:0000256" key="2">
    <source>
        <dbReference type="ARBA" id="ARBA00023315"/>
    </source>
</evidence>
<reference evidence="5 6" key="1">
    <citation type="submission" date="2021-03" db="EMBL/GenBank/DDBJ databases">
        <title>Sequencing the genomes of 1000 actinobacteria strains.</title>
        <authorList>
            <person name="Klenk H.-P."/>
        </authorList>
    </citation>
    <scope>NUCLEOTIDE SEQUENCE [LARGE SCALE GENOMIC DNA]</scope>
    <source>
        <strain evidence="5 6">DSM 14566</strain>
    </source>
</reference>
<keyword evidence="2 5" id="KW-0012">Acyltransferase</keyword>
<feature type="domain" description="N-acetyltransferase" evidence="4">
    <location>
        <begin position="1"/>
        <end position="148"/>
    </location>
</feature>
<keyword evidence="1 5" id="KW-0808">Transferase</keyword>
<accession>A0ABS4X4E3</accession>
<evidence type="ECO:0000259" key="4">
    <source>
        <dbReference type="PROSITE" id="PS51186"/>
    </source>
</evidence>
<dbReference type="PANTHER" id="PTHR43800">
    <property type="entry name" value="PEPTIDYL-LYSINE N-ACETYLTRANSFERASE YJAB"/>
    <property type="match status" value="1"/>
</dbReference>
<comment type="caution">
    <text evidence="5">The sequence shown here is derived from an EMBL/GenBank/DDBJ whole genome shotgun (WGS) entry which is preliminary data.</text>
</comment>
<evidence type="ECO:0000256" key="1">
    <source>
        <dbReference type="ARBA" id="ARBA00022679"/>
    </source>
</evidence>
<evidence type="ECO:0000313" key="5">
    <source>
        <dbReference type="EMBL" id="MBP2383320.1"/>
    </source>
</evidence>
<protein>
    <submittedName>
        <fullName evidence="5">Acetyltransferase</fullName>
        <ecNumber evidence="5">2.3.1.-</ecNumber>
    </submittedName>
</protein>
<name>A0ABS4X4E3_9MICO</name>
<dbReference type="Pfam" id="PF13673">
    <property type="entry name" value="Acetyltransf_10"/>
    <property type="match status" value="1"/>
</dbReference>
<keyword evidence="6" id="KW-1185">Reference proteome</keyword>
<dbReference type="InterPro" id="IPR016181">
    <property type="entry name" value="Acyl_CoA_acyltransferase"/>
</dbReference>
<dbReference type="Gene3D" id="3.40.630.30">
    <property type="match status" value="1"/>
</dbReference>
<dbReference type="InterPro" id="IPR000182">
    <property type="entry name" value="GNAT_dom"/>
</dbReference>
<evidence type="ECO:0000256" key="3">
    <source>
        <dbReference type="SAM" id="MobiDB-lite"/>
    </source>
</evidence>
<feature type="region of interest" description="Disordered" evidence="3">
    <location>
        <begin position="130"/>
        <end position="175"/>
    </location>
</feature>
<dbReference type="RefSeq" id="WP_342592215.1">
    <property type="nucleotide sequence ID" value="NZ_BAAAJW010000012.1"/>
</dbReference>
<dbReference type="SUPFAM" id="SSF55729">
    <property type="entry name" value="Acyl-CoA N-acyltransferases (Nat)"/>
    <property type="match status" value="1"/>
</dbReference>
<dbReference type="GO" id="GO:0016746">
    <property type="term" value="F:acyltransferase activity"/>
    <property type="evidence" value="ECO:0007669"/>
    <property type="project" value="UniProtKB-KW"/>
</dbReference>
<dbReference type="Proteomes" id="UP001519290">
    <property type="component" value="Unassembled WGS sequence"/>
</dbReference>
<dbReference type="EMBL" id="JAGIOD010000002">
    <property type="protein sequence ID" value="MBP2383320.1"/>
    <property type="molecule type" value="Genomic_DNA"/>
</dbReference>
<sequence>MSDDLQIRALHDEGEYPQLMRVWRSAVDATHDFLTEQHRAEIEQNLSDVYLPAVKVVVAERRGRLIGFAGTDSKKLEMLFVDAEYRGGGIGSTLLDHVMAAHGVTSVDVNAHNEQAVGFYRRAGFTVTGRSATDDDGRPYPLLHMTVEKQSRPPTDPSNRGSDLDRPAGASQETR</sequence>
<organism evidence="5 6">
    <name type="scientific">Brachybacterium sacelli</name>
    <dbReference type="NCBI Taxonomy" id="173364"/>
    <lineage>
        <taxon>Bacteria</taxon>
        <taxon>Bacillati</taxon>
        <taxon>Actinomycetota</taxon>
        <taxon>Actinomycetes</taxon>
        <taxon>Micrococcales</taxon>
        <taxon>Dermabacteraceae</taxon>
        <taxon>Brachybacterium</taxon>
    </lineage>
</organism>
<dbReference type="EC" id="2.3.1.-" evidence="5"/>
<proteinExistence type="predicted"/>
<dbReference type="NCBIfam" id="NF007807">
    <property type="entry name" value="PRK10514.1"/>
    <property type="match status" value="1"/>
</dbReference>
<dbReference type="PANTHER" id="PTHR43800:SF1">
    <property type="entry name" value="PEPTIDYL-LYSINE N-ACETYLTRANSFERASE YJAB"/>
    <property type="match status" value="1"/>
</dbReference>